<dbReference type="KEGG" id="kko:Kkor_2569"/>
<dbReference type="InParanoid" id="C7R9V8"/>
<evidence type="ECO:0000259" key="2">
    <source>
        <dbReference type="SMART" id="SM00867"/>
    </source>
</evidence>
<dbReference type="STRING" id="523791.Kkor_2569"/>
<dbReference type="RefSeq" id="WP_015781582.1">
    <property type="nucleotide sequence ID" value="NC_013166.1"/>
</dbReference>
<accession>C7R9V8</accession>
<evidence type="ECO:0000256" key="1">
    <source>
        <dbReference type="SAM" id="SignalP"/>
    </source>
</evidence>
<name>C7R9V8_KANKD</name>
<organism evidence="3 4">
    <name type="scientific">Kangiella koreensis (strain DSM 16069 / JCM 12317 / KCTC 12182 / SW-125)</name>
    <dbReference type="NCBI Taxonomy" id="523791"/>
    <lineage>
        <taxon>Bacteria</taxon>
        <taxon>Pseudomonadati</taxon>
        <taxon>Pseudomonadota</taxon>
        <taxon>Gammaproteobacteria</taxon>
        <taxon>Kangiellales</taxon>
        <taxon>Kangiellaceae</taxon>
        <taxon>Kangiella</taxon>
    </lineage>
</organism>
<dbReference type="EMBL" id="CP001707">
    <property type="protein sequence ID" value="ACV27977.1"/>
    <property type="molecule type" value="Genomic_DNA"/>
</dbReference>
<dbReference type="InterPro" id="IPR007372">
    <property type="entry name" value="Lipid/polyisoprenoid-bd_YceI"/>
</dbReference>
<gene>
    <name evidence="3" type="ordered locus">Kkor_2569</name>
</gene>
<dbReference type="FunCoup" id="C7R9V8">
    <property type="interactions" value="103"/>
</dbReference>
<evidence type="ECO:0000313" key="3">
    <source>
        <dbReference type="EMBL" id="ACV27977.1"/>
    </source>
</evidence>
<reference evidence="3 4" key="1">
    <citation type="journal article" date="2009" name="Stand. Genomic Sci.">
        <title>Complete genome sequence of Kangiella koreensis type strain (SW-125).</title>
        <authorList>
            <person name="Han C."/>
            <person name="Sikorski J."/>
            <person name="Lapidus A."/>
            <person name="Nolan M."/>
            <person name="Glavina Del Rio T."/>
            <person name="Tice H."/>
            <person name="Cheng J.F."/>
            <person name="Lucas S."/>
            <person name="Chen F."/>
            <person name="Copeland A."/>
            <person name="Ivanova N."/>
            <person name="Mavromatis K."/>
            <person name="Ovchinnikova G."/>
            <person name="Pati A."/>
            <person name="Bruce D."/>
            <person name="Goodwin L."/>
            <person name="Pitluck S."/>
            <person name="Chen A."/>
            <person name="Palaniappan K."/>
            <person name="Land M."/>
            <person name="Hauser L."/>
            <person name="Chang Y.J."/>
            <person name="Jeffries C.D."/>
            <person name="Chain P."/>
            <person name="Saunders E."/>
            <person name="Brettin T."/>
            <person name="Goker M."/>
            <person name="Tindall B.J."/>
            <person name="Bristow J."/>
            <person name="Eisen J.A."/>
            <person name="Markowitz V."/>
            <person name="Hugenholtz P."/>
            <person name="Kyrpides N.C."/>
            <person name="Klenk H.P."/>
            <person name="Detter J.C."/>
        </authorList>
    </citation>
    <scope>NUCLEOTIDE SEQUENCE [LARGE SCALE GENOMIC DNA]</scope>
    <source>
        <strain evidence="4">DSM 16069 / KCTC 12182 / SW-125</strain>
    </source>
</reference>
<feature type="chain" id="PRO_5002983664" evidence="1">
    <location>
        <begin position="25"/>
        <end position="192"/>
    </location>
</feature>
<dbReference type="Pfam" id="PF04264">
    <property type="entry name" value="YceI"/>
    <property type="match status" value="1"/>
</dbReference>
<protein>
    <submittedName>
        <fullName evidence="3">YceI family protein</fullName>
    </submittedName>
</protein>
<dbReference type="Proteomes" id="UP000001231">
    <property type="component" value="Chromosome"/>
</dbReference>
<dbReference type="Gene3D" id="2.40.128.110">
    <property type="entry name" value="Lipid/polyisoprenoid-binding, YceI-like"/>
    <property type="match status" value="1"/>
</dbReference>
<dbReference type="SMART" id="SM00867">
    <property type="entry name" value="YceI"/>
    <property type="match status" value="1"/>
</dbReference>
<dbReference type="PANTHER" id="PTHR34406">
    <property type="entry name" value="PROTEIN YCEI"/>
    <property type="match status" value="1"/>
</dbReference>
<feature type="domain" description="Lipid/polyisoprenoid-binding YceI-like" evidence="2">
    <location>
        <begin position="26"/>
        <end position="190"/>
    </location>
</feature>
<keyword evidence="1" id="KW-0732">Signal</keyword>
<sequence>MKTLFTLALSTIALVFAGNADAKAADYEFDTVHSQIIFKVNHLGYSNSYGKFRAFDGTLSFDPEDWSTAKTEVSINTKSIDLENKKWNDHMRNPDFFDVEQYPAMTFKSTKLEKTGEDTGKLHGDLTILDKTLPITLDLTLNQAGIHPMSEQPHVGFSATGTIKRSEWGMIYGVPAVGDEVDIIIEVEATAR</sequence>
<evidence type="ECO:0000313" key="4">
    <source>
        <dbReference type="Proteomes" id="UP000001231"/>
    </source>
</evidence>
<dbReference type="OrthoDB" id="9811006at2"/>
<dbReference type="PANTHER" id="PTHR34406:SF1">
    <property type="entry name" value="PROTEIN YCEI"/>
    <property type="match status" value="1"/>
</dbReference>
<proteinExistence type="predicted"/>
<dbReference type="InterPro" id="IPR036761">
    <property type="entry name" value="TTHA0802/YceI-like_sf"/>
</dbReference>
<feature type="signal peptide" evidence="1">
    <location>
        <begin position="1"/>
        <end position="24"/>
    </location>
</feature>
<dbReference type="AlphaFoldDB" id="C7R9V8"/>
<dbReference type="HOGENOM" id="CLU_071003_1_0_6"/>
<keyword evidence="4" id="KW-1185">Reference proteome</keyword>
<dbReference type="eggNOG" id="COG2353">
    <property type="taxonomic scope" value="Bacteria"/>
</dbReference>
<dbReference type="SUPFAM" id="SSF101874">
    <property type="entry name" value="YceI-like"/>
    <property type="match status" value="1"/>
</dbReference>